<accession>A0A4W3JRI8</accession>
<evidence type="ECO:0000256" key="3">
    <source>
        <dbReference type="ARBA" id="ARBA00011245"/>
    </source>
</evidence>
<reference evidence="8" key="3">
    <citation type="journal article" date="2014" name="Nature">
        <title>Elephant shark genome provides unique insights into gnathostome evolution.</title>
        <authorList>
            <consortium name="International Elephant Shark Genome Sequencing Consortium"/>
            <person name="Venkatesh B."/>
            <person name="Lee A.P."/>
            <person name="Ravi V."/>
            <person name="Maurya A.K."/>
            <person name="Lian M.M."/>
            <person name="Swann J.B."/>
            <person name="Ohta Y."/>
            <person name="Flajnik M.F."/>
            <person name="Sutoh Y."/>
            <person name="Kasahara M."/>
            <person name="Hoon S."/>
            <person name="Gangu V."/>
            <person name="Roy S.W."/>
            <person name="Irimia M."/>
            <person name="Korzh V."/>
            <person name="Kondrychyn I."/>
            <person name="Lim Z.W."/>
            <person name="Tay B.H."/>
            <person name="Tohari S."/>
            <person name="Kong K.W."/>
            <person name="Ho S."/>
            <person name="Lorente-Galdos B."/>
            <person name="Quilez J."/>
            <person name="Marques-Bonet T."/>
            <person name="Raney B.J."/>
            <person name="Ingham P.W."/>
            <person name="Tay A."/>
            <person name="Hillier L.W."/>
            <person name="Minx P."/>
            <person name="Boehm T."/>
            <person name="Wilson R.K."/>
            <person name="Brenner S."/>
            <person name="Warren W.C."/>
        </authorList>
    </citation>
    <scope>NUCLEOTIDE SEQUENCE [LARGE SCALE GENOMIC DNA]</scope>
</reference>
<dbReference type="Ensembl" id="ENSCMIT00000035119.1">
    <property type="protein sequence ID" value="ENSCMIP00000034600.1"/>
    <property type="gene ID" value="ENSCMIG00000014661.1"/>
</dbReference>
<comment type="similarity">
    <text evidence="2">Belongs to the HEBP family.</text>
</comment>
<dbReference type="GeneTree" id="ENSGT01000000214806"/>
<evidence type="ECO:0000256" key="5">
    <source>
        <dbReference type="ARBA" id="ARBA00037673"/>
    </source>
</evidence>
<dbReference type="Proteomes" id="UP000314986">
    <property type="component" value="Unassembled WGS sequence"/>
</dbReference>
<evidence type="ECO:0000313" key="7">
    <source>
        <dbReference type="Ensembl" id="ENSCMIP00000034600.1"/>
    </source>
</evidence>
<dbReference type="SUPFAM" id="SSF55136">
    <property type="entry name" value="Probable bacterial effector-binding domain"/>
    <property type="match status" value="1"/>
</dbReference>
<dbReference type="InterPro" id="IPR011256">
    <property type="entry name" value="Reg_factor_effector_dom_sf"/>
</dbReference>
<dbReference type="InterPro" id="IPR006917">
    <property type="entry name" value="SOUL_heme-bd"/>
</dbReference>
<dbReference type="GO" id="GO:0020037">
    <property type="term" value="F:heme binding"/>
    <property type="evidence" value="ECO:0007669"/>
    <property type="project" value="TreeGrafter"/>
</dbReference>
<dbReference type="FunCoup" id="A0A4W3JRI8">
    <property type="interactions" value="513"/>
</dbReference>
<comment type="function">
    <text evidence="5">May bind free porphyrinogens that may be present in the cell and thus facilitate removal of these potentially toxic compound. Binds with a high affinity to one molecule of heme or porphyrins. It binds metalloporphyrins, free porphyrins and N-methylprotoporphyrin with similar affinities.</text>
</comment>
<protein>
    <recommendedName>
        <fullName evidence="6">Heme-binding protein 1</fullName>
    </recommendedName>
</protein>
<dbReference type="OMA" id="LSITHFC"/>
<dbReference type="AlphaFoldDB" id="A0A4W3JRI8"/>
<keyword evidence="8" id="KW-1185">Reference proteome</keyword>
<evidence type="ECO:0000256" key="1">
    <source>
        <dbReference type="ARBA" id="ARBA00004496"/>
    </source>
</evidence>
<evidence type="ECO:0000256" key="4">
    <source>
        <dbReference type="ARBA" id="ARBA00022490"/>
    </source>
</evidence>
<name>A0A4W3JRI8_CALMI</name>
<sequence>MFGMIRNSLFGGTEIRPCQTLSSETKGDFSYEVRKYEPAKYASVTVTGKPFDEASGEGVLKLLKYVGGSNEQGVGMGMTAPVTIRAHRGDQGGLQPGVLVQIRIPSKYQEQPPRPTDQSITVQHQEGFTVYSTSNNGCKTIGRRRTALTAHPVYQALARLCNTRGHRSIHLQSSRTDTTCNAISFIQRREGEA</sequence>
<evidence type="ECO:0000256" key="2">
    <source>
        <dbReference type="ARBA" id="ARBA00009817"/>
    </source>
</evidence>
<reference evidence="7" key="4">
    <citation type="submission" date="2025-08" db="UniProtKB">
        <authorList>
            <consortium name="Ensembl"/>
        </authorList>
    </citation>
    <scope>IDENTIFICATION</scope>
</reference>
<comment type="subcellular location">
    <subcellularLocation>
        <location evidence="1">Cytoplasm</location>
    </subcellularLocation>
</comment>
<keyword evidence="4" id="KW-0963">Cytoplasm</keyword>
<reference evidence="8" key="2">
    <citation type="journal article" date="2007" name="PLoS Biol.">
        <title>Survey sequencing and comparative analysis of the elephant shark (Callorhinchus milii) genome.</title>
        <authorList>
            <person name="Venkatesh B."/>
            <person name="Kirkness E.F."/>
            <person name="Loh Y.H."/>
            <person name="Halpern A.L."/>
            <person name="Lee A.P."/>
            <person name="Johnson J."/>
            <person name="Dandona N."/>
            <person name="Viswanathan L.D."/>
            <person name="Tay A."/>
            <person name="Venter J.C."/>
            <person name="Strausberg R.L."/>
            <person name="Brenner S."/>
        </authorList>
    </citation>
    <scope>NUCLEOTIDE SEQUENCE [LARGE SCALE GENOMIC DNA]</scope>
</reference>
<proteinExistence type="inferred from homology"/>
<dbReference type="Gene3D" id="3.20.80.10">
    <property type="entry name" value="Regulatory factor, effector binding domain"/>
    <property type="match status" value="1"/>
</dbReference>
<reference evidence="8" key="1">
    <citation type="journal article" date="2006" name="Science">
        <title>Ancient noncoding elements conserved in the human genome.</title>
        <authorList>
            <person name="Venkatesh B."/>
            <person name="Kirkness E.F."/>
            <person name="Loh Y.H."/>
            <person name="Halpern A.L."/>
            <person name="Lee A.P."/>
            <person name="Johnson J."/>
            <person name="Dandona N."/>
            <person name="Viswanathan L.D."/>
            <person name="Tay A."/>
            <person name="Venter J.C."/>
            <person name="Strausberg R.L."/>
            <person name="Brenner S."/>
        </authorList>
    </citation>
    <scope>NUCLEOTIDE SEQUENCE [LARGE SCALE GENOMIC DNA]</scope>
</reference>
<evidence type="ECO:0000313" key="8">
    <source>
        <dbReference type="Proteomes" id="UP000314986"/>
    </source>
</evidence>
<dbReference type="PANTHER" id="PTHR11220:SF22">
    <property type="entry name" value="HEME-BINDING PROTEIN 1"/>
    <property type="match status" value="1"/>
</dbReference>
<dbReference type="Pfam" id="PF04832">
    <property type="entry name" value="SOUL"/>
    <property type="match status" value="1"/>
</dbReference>
<dbReference type="GO" id="GO:0005737">
    <property type="term" value="C:cytoplasm"/>
    <property type="evidence" value="ECO:0007669"/>
    <property type="project" value="UniProtKB-SubCell"/>
</dbReference>
<reference evidence="7" key="5">
    <citation type="submission" date="2025-09" db="UniProtKB">
        <authorList>
            <consortium name="Ensembl"/>
        </authorList>
    </citation>
    <scope>IDENTIFICATION</scope>
</reference>
<dbReference type="PANTHER" id="PTHR11220">
    <property type="entry name" value="HEME-BINDING PROTEIN-RELATED"/>
    <property type="match status" value="1"/>
</dbReference>
<organism evidence="7 8">
    <name type="scientific">Callorhinchus milii</name>
    <name type="common">Ghost shark</name>
    <dbReference type="NCBI Taxonomy" id="7868"/>
    <lineage>
        <taxon>Eukaryota</taxon>
        <taxon>Metazoa</taxon>
        <taxon>Chordata</taxon>
        <taxon>Craniata</taxon>
        <taxon>Vertebrata</taxon>
        <taxon>Chondrichthyes</taxon>
        <taxon>Holocephali</taxon>
        <taxon>Chimaeriformes</taxon>
        <taxon>Callorhinchidae</taxon>
        <taxon>Callorhinchus</taxon>
    </lineage>
</organism>
<dbReference type="InParanoid" id="A0A4W3JRI8"/>
<comment type="subunit">
    <text evidence="3">Monomer.</text>
</comment>
<evidence type="ECO:0000256" key="6">
    <source>
        <dbReference type="ARBA" id="ARBA00040755"/>
    </source>
</evidence>